<dbReference type="Pfam" id="PF02608">
    <property type="entry name" value="Bmp"/>
    <property type="match status" value="1"/>
</dbReference>
<evidence type="ECO:0000256" key="2">
    <source>
        <dbReference type="ARBA" id="ARBA00008610"/>
    </source>
</evidence>
<dbReference type="GO" id="GO:0005886">
    <property type="term" value="C:plasma membrane"/>
    <property type="evidence" value="ECO:0007669"/>
    <property type="project" value="UniProtKB-SubCell"/>
</dbReference>
<evidence type="ECO:0000313" key="10">
    <source>
        <dbReference type="Proteomes" id="UP000249590"/>
    </source>
</evidence>
<keyword evidence="3" id="KW-1003">Cell membrane</keyword>
<dbReference type="InterPro" id="IPR050957">
    <property type="entry name" value="BMP_lipoprotein"/>
</dbReference>
<keyword evidence="5" id="KW-0472">Membrane</keyword>
<gene>
    <name evidence="9" type="ORF">DLJ53_03570</name>
</gene>
<keyword evidence="4 7" id="KW-0732">Signal</keyword>
<evidence type="ECO:0000256" key="5">
    <source>
        <dbReference type="ARBA" id="ARBA00023136"/>
    </source>
</evidence>
<keyword evidence="10" id="KW-1185">Reference proteome</keyword>
<protein>
    <submittedName>
        <fullName evidence="9">BMP family ABC transporter substrate-binding protein</fullName>
    </submittedName>
</protein>
<evidence type="ECO:0000256" key="4">
    <source>
        <dbReference type="ARBA" id="ARBA00022729"/>
    </source>
</evidence>
<dbReference type="PANTHER" id="PTHR34296">
    <property type="entry name" value="TRANSCRIPTIONAL ACTIVATOR PROTEIN MED"/>
    <property type="match status" value="1"/>
</dbReference>
<dbReference type="AlphaFoldDB" id="A0A8B2NY05"/>
<reference evidence="9 10" key="1">
    <citation type="submission" date="2018-05" db="EMBL/GenBank/DDBJ databases">
        <title>Acuticoccus sediminis sp. nov., isolated from deep-sea sediment of Indian Ocean.</title>
        <authorList>
            <person name="Liu X."/>
            <person name="Lai Q."/>
            <person name="Du Y."/>
            <person name="Sun F."/>
            <person name="Zhang X."/>
            <person name="Wang S."/>
            <person name="Shao Z."/>
        </authorList>
    </citation>
    <scope>NUCLEOTIDE SEQUENCE [LARGE SCALE GENOMIC DNA]</scope>
    <source>
        <strain evidence="9 10">PTG4-2</strain>
    </source>
</reference>
<feature type="chain" id="PRO_5032950944" evidence="7">
    <location>
        <begin position="26"/>
        <end position="336"/>
    </location>
</feature>
<evidence type="ECO:0000259" key="8">
    <source>
        <dbReference type="Pfam" id="PF02608"/>
    </source>
</evidence>
<dbReference type="InterPro" id="IPR003760">
    <property type="entry name" value="PnrA-like"/>
</dbReference>
<comment type="subcellular location">
    <subcellularLocation>
        <location evidence="1">Cell membrane</location>
        <topology evidence="1">Lipid-anchor</topology>
    </subcellularLocation>
</comment>
<dbReference type="SUPFAM" id="SSF53822">
    <property type="entry name" value="Periplasmic binding protein-like I"/>
    <property type="match status" value="1"/>
</dbReference>
<comment type="caution">
    <text evidence="9">The sequence shown here is derived from an EMBL/GenBank/DDBJ whole genome shotgun (WGS) entry which is preliminary data.</text>
</comment>
<evidence type="ECO:0000256" key="7">
    <source>
        <dbReference type="SAM" id="SignalP"/>
    </source>
</evidence>
<organism evidence="9 10">
    <name type="scientific">Acuticoccus sediminis</name>
    <dbReference type="NCBI Taxonomy" id="2184697"/>
    <lineage>
        <taxon>Bacteria</taxon>
        <taxon>Pseudomonadati</taxon>
        <taxon>Pseudomonadota</taxon>
        <taxon>Alphaproteobacteria</taxon>
        <taxon>Hyphomicrobiales</taxon>
        <taxon>Amorphaceae</taxon>
        <taxon>Acuticoccus</taxon>
    </lineage>
</organism>
<evidence type="ECO:0000256" key="6">
    <source>
        <dbReference type="ARBA" id="ARBA00023288"/>
    </source>
</evidence>
<dbReference type="Gene3D" id="3.40.50.2300">
    <property type="match status" value="2"/>
</dbReference>
<evidence type="ECO:0000256" key="1">
    <source>
        <dbReference type="ARBA" id="ARBA00004193"/>
    </source>
</evidence>
<dbReference type="Proteomes" id="UP000249590">
    <property type="component" value="Unassembled WGS sequence"/>
</dbReference>
<comment type="similarity">
    <text evidence="2">Belongs to the BMP lipoprotein family.</text>
</comment>
<proteinExistence type="inferred from homology"/>
<sequence>MLKAVLAGLAGAVFAVSAPVVSAQAQDFKPAVVFDMGGKFDKSFNEGVWNGVKRFMDETGIEVMEFEVTNETQREQAITRMAQRGADLVLGVGFAQADAIDKVAQEYPDTKFAIIDVYWLDQPNLRQYRFEEHEGSYLAGVAAAMASKTGTVGFVGGMDVPLIRKFACGYVQGVKDTNADATVLQNMTGTTPLAWNDPSKGAELAQSQIDRGADVVYHAAGGTGLGVIRATADEGKLAIGVDSNQEDVAPGSVLTSMLKRVDNAAYDTLMDAKNGEFTAGIVSLGLEQEGVGLVENDKNAELMTPEIRAAVEAAEKGIISGEIKVHNYEDDQECPV</sequence>
<feature type="domain" description="ABC transporter substrate-binding protein PnrA-like" evidence="8">
    <location>
        <begin position="31"/>
        <end position="325"/>
    </location>
</feature>
<evidence type="ECO:0000313" key="9">
    <source>
        <dbReference type="EMBL" id="RAI03580.1"/>
    </source>
</evidence>
<evidence type="ECO:0000256" key="3">
    <source>
        <dbReference type="ARBA" id="ARBA00022475"/>
    </source>
</evidence>
<accession>A0A8B2NY05</accession>
<dbReference type="OrthoDB" id="9784230at2"/>
<keyword evidence="6" id="KW-0449">Lipoprotein</keyword>
<dbReference type="InterPro" id="IPR028082">
    <property type="entry name" value="Peripla_BP_I"/>
</dbReference>
<feature type="signal peptide" evidence="7">
    <location>
        <begin position="1"/>
        <end position="25"/>
    </location>
</feature>
<dbReference type="RefSeq" id="WP_111342399.1">
    <property type="nucleotide sequence ID" value="NZ_QHHQ01000001.1"/>
</dbReference>
<name>A0A8B2NY05_9HYPH</name>
<dbReference type="EMBL" id="QHHQ01000001">
    <property type="protein sequence ID" value="RAI03580.1"/>
    <property type="molecule type" value="Genomic_DNA"/>
</dbReference>
<dbReference type="CDD" id="cd06354">
    <property type="entry name" value="PBP1_PrnA-like"/>
    <property type="match status" value="1"/>
</dbReference>
<dbReference type="PANTHER" id="PTHR34296:SF2">
    <property type="entry name" value="ABC TRANSPORTER GUANOSINE-BINDING PROTEIN NUPN"/>
    <property type="match status" value="1"/>
</dbReference>